<organism evidence="2 3">
    <name type="scientific">Candidatus Onthovivens merdipullorum</name>
    <dbReference type="NCBI Taxonomy" id="2840889"/>
    <lineage>
        <taxon>Bacteria</taxon>
        <taxon>Bacillati</taxon>
        <taxon>Bacillota</taxon>
        <taxon>Bacilli</taxon>
        <taxon>Bacillales</taxon>
        <taxon>Candidatus Onthovivens</taxon>
    </lineage>
</organism>
<proteinExistence type="predicted"/>
<protein>
    <submittedName>
        <fullName evidence="2">Uncharacterized protein</fullName>
    </submittedName>
</protein>
<name>A0A9D9DH59_9BACL</name>
<evidence type="ECO:0000256" key="1">
    <source>
        <dbReference type="SAM" id="Phobius"/>
    </source>
</evidence>
<keyword evidence="1" id="KW-0472">Membrane</keyword>
<keyword evidence="1" id="KW-0812">Transmembrane</keyword>
<evidence type="ECO:0000313" key="3">
    <source>
        <dbReference type="Proteomes" id="UP000823613"/>
    </source>
</evidence>
<dbReference type="AlphaFoldDB" id="A0A9D9DH59"/>
<sequence length="141" mass="16032">MITFLKTFGKGILYFIGLPFLLLFLCLYGVYLLVIFFIVSIKSVILFFAGKNISIKDELDDKAFKILKAKGESRVNSYQNNYQQDVKPTTINNTYNNLNIVPPIDSNILNSSNLIDNKLSNSDDVIDAKPNKEENNNEENK</sequence>
<keyword evidence="1" id="KW-1133">Transmembrane helix</keyword>
<evidence type="ECO:0000313" key="2">
    <source>
        <dbReference type="EMBL" id="MBO8427046.1"/>
    </source>
</evidence>
<accession>A0A9D9DH59</accession>
<reference evidence="2" key="2">
    <citation type="journal article" date="2021" name="PeerJ">
        <title>Extensive microbial diversity within the chicken gut microbiome revealed by metagenomics and culture.</title>
        <authorList>
            <person name="Gilroy R."/>
            <person name="Ravi A."/>
            <person name="Getino M."/>
            <person name="Pursley I."/>
            <person name="Horton D.L."/>
            <person name="Alikhan N.F."/>
            <person name="Baker D."/>
            <person name="Gharbi K."/>
            <person name="Hall N."/>
            <person name="Watson M."/>
            <person name="Adriaenssens E.M."/>
            <person name="Foster-Nyarko E."/>
            <person name="Jarju S."/>
            <person name="Secka A."/>
            <person name="Antonio M."/>
            <person name="Oren A."/>
            <person name="Chaudhuri R.R."/>
            <person name="La Ragione R."/>
            <person name="Hildebrand F."/>
            <person name="Pallen M.J."/>
        </authorList>
    </citation>
    <scope>NUCLEOTIDE SEQUENCE</scope>
    <source>
        <strain evidence="2">11159</strain>
    </source>
</reference>
<reference evidence="2" key="1">
    <citation type="submission" date="2020-10" db="EMBL/GenBank/DDBJ databases">
        <authorList>
            <person name="Gilroy R."/>
        </authorList>
    </citation>
    <scope>NUCLEOTIDE SEQUENCE</scope>
    <source>
        <strain evidence="2">11159</strain>
    </source>
</reference>
<dbReference type="EMBL" id="JADIMY010000010">
    <property type="protein sequence ID" value="MBO8427046.1"/>
    <property type="molecule type" value="Genomic_DNA"/>
</dbReference>
<feature type="transmembrane region" description="Helical" evidence="1">
    <location>
        <begin position="12"/>
        <end position="39"/>
    </location>
</feature>
<gene>
    <name evidence="2" type="ORF">IAC58_00585</name>
</gene>
<dbReference type="Proteomes" id="UP000823613">
    <property type="component" value="Unassembled WGS sequence"/>
</dbReference>
<comment type="caution">
    <text evidence="2">The sequence shown here is derived from an EMBL/GenBank/DDBJ whole genome shotgun (WGS) entry which is preliminary data.</text>
</comment>